<name>A0AAW0KRP2_QUESU</name>
<evidence type="ECO:0000313" key="7">
    <source>
        <dbReference type="Proteomes" id="UP000237347"/>
    </source>
</evidence>
<dbReference type="FunFam" id="3.30.430.20:FF:000003">
    <property type="entry name" value="Cysteine-rich RLK (RECEPTOR-like protein kinase) 10"/>
    <property type="match status" value="1"/>
</dbReference>
<dbReference type="EMBL" id="PKMF04000257">
    <property type="protein sequence ID" value="KAK7840651.1"/>
    <property type="molecule type" value="Genomic_DNA"/>
</dbReference>
<dbReference type="FunFam" id="3.30.430.20:FF:000012">
    <property type="entry name" value="Cysteine-rich receptor-like protein kinase 25"/>
    <property type="match status" value="1"/>
</dbReference>
<dbReference type="Gene3D" id="3.30.430.20">
    <property type="entry name" value="Gnk2 domain, C-X8-C-X2-C motif"/>
    <property type="match status" value="2"/>
</dbReference>
<evidence type="ECO:0000256" key="4">
    <source>
        <dbReference type="SAM" id="SignalP"/>
    </source>
</evidence>
<keyword evidence="3" id="KW-0472">Membrane</keyword>
<evidence type="ECO:0000256" key="3">
    <source>
        <dbReference type="SAM" id="Phobius"/>
    </source>
</evidence>
<dbReference type="Proteomes" id="UP000237347">
    <property type="component" value="Unassembled WGS sequence"/>
</dbReference>
<dbReference type="InterPro" id="IPR002902">
    <property type="entry name" value="GNK2"/>
</dbReference>
<dbReference type="Pfam" id="PF01657">
    <property type="entry name" value="Stress-antifung"/>
    <property type="match status" value="2"/>
</dbReference>
<evidence type="ECO:0000259" key="5">
    <source>
        <dbReference type="PROSITE" id="PS51473"/>
    </source>
</evidence>
<feature type="transmembrane region" description="Helical" evidence="3">
    <location>
        <begin position="290"/>
        <end position="315"/>
    </location>
</feature>
<keyword evidence="3" id="KW-0812">Transmembrane</keyword>
<feature type="domain" description="Gnk2-homologous" evidence="5">
    <location>
        <begin position="138"/>
        <end position="250"/>
    </location>
</feature>
<feature type="domain" description="Gnk2-homologous" evidence="5">
    <location>
        <begin position="29"/>
        <end position="132"/>
    </location>
</feature>
<protein>
    <submittedName>
        <fullName evidence="6">Cysteine-rich receptor-like protein kinase 25</fullName>
    </submittedName>
</protein>
<dbReference type="InterPro" id="IPR038408">
    <property type="entry name" value="GNK2_sf"/>
</dbReference>
<dbReference type="CDD" id="cd23509">
    <property type="entry name" value="Gnk2-like"/>
    <property type="match status" value="2"/>
</dbReference>
<keyword evidence="7" id="KW-1185">Reference proteome</keyword>
<keyword evidence="1 4" id="KW-0732">Signal</keyword>
<comment type="caution">
    <text evidence="6">The sequence shown here is derived from an EMBL/GenBank/DDBJ whole genome shotgun (WGS) entry which is preliminary data.</text>
</comment>
<feature type="signal peptide" evidence="4">
    <location>
        <begin position="1"/>
        <end position="26"/>
    </location>
</feature>
<dbReference type="PROSITE" id="PS51473">
    <property type="entry name" value="GNK2"/>
    <property type="match status" value="2"/>
</dbReference>
<feature type="chain" id="PRO_5043721163" evidence="4">
    <location>
        <begin position="27"/>
        <end position="360"/>
    </location>
</feature>
<keyword evidence="2" id="KW-0677">Repeat</keyword>
<sequence>MTSFNPFSLPIIFLSMLSFLSLTAHAADPVNLNTVCENSTYSANNSIYQSNLKSLLSSFSSNANIQFFFTNSGPETSDPVYGLFDCRGDVTRQVCRDCVEAGVKELTNKCSREKVAITWYDECVLRYSNRSFFSTVDERPMFGLLNTQNVTDQDKFYQLLNSSMIELLIELAKETSEVPIGVKKFGTKIVNISAFQTLYSLVQCTPDLSSTGCNGCLRDAIKLLPWCCSGKQGGRVVFPSCNIRYELYPFFTLEAIAPMPPGPQPPSPRLQPPPPVSVRGAKGKGKISTVIIIIIIAVVVTIAASVVLVVVPYCYRRRRTRKKSNDINEESPMKSDSLLNYHGMQVVLFTSYHTLVIFKS</sequence>
<accession>A0AAW0KRP2</accession>
<evidence type="ECO:0000313" key="6">
    <source>
        <dbReference type="EMBL" id="KAK7840651.1"/>
    </source>
</evidence>
<reference evidence="6 7" key="1">
    <citation type="journal article" date="2018" name="Sci. Data">
        <title>The draft genome sequence of cork oak.</title>
        <authorList>
            <person name="Ramos A.M."/>
            <person name="Usie A."/>
            <person name="Barbosa P."/>
            <person name="Barros P.M."/>
            <person name="Capote T."/>
            <person name="Chaves I."/>
            <person name="Simoes F."/>
            <person name="Abreu I."/>
            <person name="Carrasquinho I."/>
            <person name="Faro C."/>
            <person name="Guimaraes J.B."/>
            <person name="Mendonca D."/>
            <person name="Nobrega F."/>
            <person name="Rodrigues L."/>
            <person name="Saibo N.J.M."/>
            <person name="Varela M.C."/>
            <person name="Egas C."/>
            <person name="Matos J."/>
            <person name="Miguel C.M."/>
            <person name="Oliveira M.M."/>
            <person name="Ricardo C.P."/>
            <person name="Goncalves S."/>
        </authorList>
    </citation>
    <scope>NUCLEOTIDE SEQUENCE [LARGE SCALE GENOMIC DNA]</scope>
    <source>
        <strain evidence="7">cv. HL8</strain>
    </source>
</reference>
<dbReference type="PANTHER" id="PTHR32099">
    <property type="entry name" value="CYSTEINE-RICH REPEAT SECRETORY PROTEIN"/>
    <property type="match status" value="1"/>
</dbReference>
<gene>
    <name evidence="6" type="primary">CRK25_11</name>
    <name evidence="6" type="ORF">CFP56_016370</name>
</gene>
<dbReference type="GO" id="GO:0016301">
    <property type="term" value="F:kinase activity"/>
    <property type="evidence" value="ECO:0007669"/>
    <property type="project" value="UniProtKB-KW"/>
</dbReference>
<proteinExistence type="predicted"/>
<evidence type="ECO:0000256" key="2">
    <source>
        <dbReference type="ARBA" id="ARBA00022737"/>
    </source>
</evidence>
<dbReference type="AlphaFoldDB" id="A0AAW0KRP2"/>
<dbReference type="PANTHER" id="PTHR32099:SF110">
    <property type="entry name" value="CYSTEINE-RICH RECEPTOR-KINASE-LIKE PROTEIN"/>
    <property type="match status" value="1"/>
</dbReference>
<organism evidence="6 7">
    <name type="scientific">Quercus suber</name>
    <name type="common">Cork oak</name>
    <dbReference type="NCBI Taxonomy" id="58331"/>
    <lineage>
        <taxon>Eukaryota</taxon>
        <taxon>Viridiplantae</taxon>
        <taxon>Streptophyta</taxon>
        <taxon>Embryophyta</taxon>
        <taxon>Tracheophyta</taxon>
        <taxon>Spermatophyta</taxon>
        <taxon>Magnoliopsida</taxon>
        <taxon>eudicotyledons</taxon>
        <taxon>Gunneridae</taxon>
        <taxon>Pentapetalae</taxon>
        <taxon>rosids</taxon>
        <taxon>fabids</taxon>
        <taxon>Fagales</taxon>
        <taxon>Fagaceae</taxon>
        <taxon>Quercus</taxon>
    </lineage>
</organism>
<evidence type="ECO:0000256" key="1">
    <source>
        <dbReference type="ARBA" id="ARBA00022729"/>
    </source>
</evidence>
<keyword evidence="3" id="KW-1133">Transmembrane helix</keyword>